<reference evidence="2 3" key="1">
    <citation type="submission" date="2018-10" db="EMBL/GenBank/DDBJ databases">
        <title>Sinomicrobium pectinilyticum sp. nov., a pectinase-producing bacterium isolated from alkaline and saline soil, and emended description of the genus Sinomicrobium.</title>
        <authorList>
            <person name="Cheng B."/>
            <person name="Li C."/>
            <person name="Lai Q."/>
            <person name="Du M."/>
            <person name="Shao Z."/>
            <person name="Xu P."/>
            <person name="Yang C."/>
        </authorList>
    </citation>
    <scope>NUCLEOTIDE SEQUENCE [LARGE SCALE GENOMIC DNA]</scope>
    <source>
        <strain evidence="2 3">5DNS001</strain>
    </source>
</reference>
<comment type="caution">
    <text evidence="2">The sequence shown here is derived from an EMBL/GenBank/DDBJ whole genome shotgun (WGS) entry which is preliminary data.</text>
</comment>
<dbReference type="PANTHER" id="PTHR37804">
    <property type="entry name" value="CDAA REGULATORY PROTEIN CDAR"/>
    <property type="match status" value="1"/>
</dbReference>
<dbReference type="AlphaFoldDB" id="A0A3N0E2F8"/>
<sequence length="328" mass="37621">MHSPVKIGKWKIPANIRGGKASQFVFFFFVSCLLWFLIKLPNRYTSTVSLKPSYSGVPKNKLLVNPPRTIKADINAKGMRLLGMKYFGREVHIDLSGLRKKEDRFYLLAGDLKKQLTNILPEDVEIRQFASDTLFFSLGENIIRKVKIVPRTDITFARDYRIYDSLTVSPPEINVFGPDVEVNKLDTLYTSRVTLKDVNEDIRMNIAVEIPQQYKNLEFKNKKVVIKARVERFSEKKFTVPVFVINVPEEKSVKTFPSEVEVICEGALKDISRLRPSDFRVTCNFEAITDSVKYLPLQVSKMPETIKKVELSRHGVEILVKNSEGDAR</sequence>
<dbReference type="Proteomes" id="UP000267469">
    <property type="component" value="Unassembled WGS sequence"/>
</dbReference>
<keyword evidence="1" id="KW-0812">Transmembrane</keyword>
<accession>A0A3N0E2F8</accession>
<dbReference type="PANTHER" id="PTHR37804:SF1">
    <property type="entry name" value="CDAA REGULATORY PROTEIN CDAR"/>
    <property type="match status" value="1"/>
</dbReference>
<name>A0A3N0E2F8_SINP1</name>
<keyword evidence="1" id="KW-0472">Membrane</keyword>
<protein>
    <recommendedName>
        <fullName evidence="4">YbbR-like domain-containing protein</fullName>
    </recommendedName>
</protein>
<keyword evidence="1" id="KW-1133">Transmembrane helix</keyword>
<dbReference type="InterPro" id="IPR053154">
    <property type="entry name" value="c-di-AMP_regulator"/>
</dbReference>
<proteinExistence type="predicted"/>
<evidence type="ECO:0000256" key="1">
    <source>
        <dbReference type="SAM" id="Phobius"/>
    </source>
</evidence>
<evidence type="ECO:0000313" key="2">
    <source>
        <dbReference type="EMBL" id="RNL81980.1"/>
    </source>
</evidence>
<dbReference type="Gene3D" id="2.170.120.40">
    <property type="entry name" value="YbbR-like domain"/>
    <property type="match status" value="1"/>
</dbReference>
<evidence type="ECO:0008006" key="4">
    <source>
        <dbReference type="Google" id="ProtNLM"/>
    </source>
</evidence>
<gene>
    <name evidence="2" type="ORF">ED312_17875</name>
</gene>
<feature type="transmembrane region" description="Helical" evidence="1">
    <location>
        <begin position="21"/>
        <end position="38"/>
    </location>
</feature>
<dbReference type="EMBL" id="RJTM01000119">
    <property type="protein sequence ID" value="RNL81980.1"/>
    <property type="molecule type" value="Genomic_DNA"/>
</dbReference>
<evidence type="ECO:0000313" key="3">
    <source>
        <dbReference type="Proteomes" id="UP000267469"/>
    </source>
</evidence>
<organism evidence="2 3">
    <name type="scientific">Sinomicrobium pectinilyticum</name>
    <dbReference type="NCBI Taxonomy" id="1084421"/>
    <lineage>
        <taxon>Bacteria</taxon>
        <taxon>Pseudomonadati</taxon>
        <taxon>Bacteroidota</taxon>
        <taxon>Flavobacteriia</taxon>
        <taxon>Flavobacteriales</taxon>
        <taxon>Flavobacteriaceae</taxon>
        <taxon>Sinomicrobium</taxon>
    </lineage>
</organism>
<dbReference type="Gene3D" id="2.170.120.30">
    <property type="match status" value="1"/>
</dbReference>
<dbReference type="PROSITE" id="PS51257">
    <property type="entry name" value="PROKAR_LIPOPROTEIN"/>
    <property type="match status" value="1"/>
</dbReference>
<keyword evidence="3" id="KW-1185">Reference proteome</keyword>